<evidence type="ECO:0000313" key="2">
    <source>
        <dbReference type="EMBL" id="JAD69270.1"/>
    </source>
</evidence>
<dbReference type="AlphaFoldDB" id="A0A0A9C787"/>
<sequence length="46" mass="5348">MNNHHVGFLLIRLWVSLIQQNLDLGWELVQFIHGGKIPSLNRPDID</sequence>
<reference evidence="2" key="2">
    <citation type="journal article" date="2015" name="Data Brief">
        <title>Shoot transcriptome of the giant reed, Arundo donax.</title>
        <authorList>
            <person name="Barrero R.A."/>
            <person name="Guerrero F.D."/>
            <person name="Moolhuijzen P."/>
            <person name="Goolsby J.A."/>
            <person name="Tidwell J."/>
            <person name="Bellgard S.E."/>
            <person name="Bellgard M.I."/>
        </authorList>
    </citation>
    <scope>NUCLEOTIDE SEQUENCE</scope>
    <source>
        <tissue evidence="2">Shoot tissue taken approximately 20 cm above the soil surface</tissue>
    </source>
</reference>
<proteinExistence type="predicted"/>
<feature type="signal peptide" evidence="1">
    <location>
        <begin position="1"/>
        <end position="19"/>
    </location>
</feature>
<dbReference type="EMBL" id="GBRH01228625">
    <property type="protein sequence ID" value="JAD69270.1"/>
    <property type="molecule type" value="Transcribed_RNA"/>
</dbReference>
<evidence type="ECO:0000256" key="1">
    <source>
        <dbReference type="SAM" id="SignalP"/>
    </source>
</evidence>
<accession>A0A0A9C787</accession>
<protein>
    <submittedName>
        <fullName evidence="2">Uncharacterized protein</fullName>
    </submittedName>
</protein>
<reference evidence="2" key="1">
    <citation type="submission" date="2014-09" db="EMBL/GenBank/DDBJ databases">
        <authorList>
            <person name="Magalhaes I.L.F."/>
            <person name="Oliveira U."/>
            <person name="Santos F.R."/>
            <person name="Vidigal T.H.D.A."/>
            <person name="Brescovit A.D."/>
            <person name="Santos A.J."/>
        </authorList>
    </citation>
    <scope>NUCLEOTIDE SEQUENCE</scope>
    <source>
        <tissue evidence="2">Shoot tissue taken approximately 20 cm above the soil surface</tissue>
    </source>
</reference>
<organism evidence="2">
    <name type="scientific">Arundo donax</name>
    <name type="common">Giant reed</name>
    <name type="synonym">Donax arundinaceus</name>
    <dbReference type="NCBI Taxonomy" id="35708"/>
    <lineage>
        <taxon>Eukaryota</taxon>
        <taxon>Viridiplantae</taxon>
        <taxon>Streptophyta</taxon>
        <taxon>Embryophyta</taxon>
        <taxon>Tracheophyta</taxon>
        <taxon>Spermatophyta</taxon>
        <taxon>Magnoliopsida</taxon>
        <taxon>Liliopsida</taxon>
        <taxon>Poales</taxon>
        <taxon>Poaceae</taxon>
        <taxon>PACMAD clade</taxon>
        <taxon>Arundinoideae</taxon>
        <taxon>Arundineae</taxon>
        <taxon>Arundo</taxon>
    </lineage>
</organism>
<feature type="chain" id="PRO_5002043053" evidence="1">
    <location>
        <begin position="20"/>
        <end position="46"/>
    </location>
</feature>
<keyword evidence="1" id="KW-0732">Signal</keyword>
<name>A0A0A9C787_ARUDO</name>